<reference evidence="1 2" key="1">
    <citation type="submission" date="2024-03" db="EMBL/GenBank/DDBJ databases">
        <title>Aureococcus anophagefferens CCMP1851 and Kratosvirus quantuckense: Draft genome of a second virus-susceptible host strain in the model system.</title>
        <authorList>
            <person name="Chase E."/>
            <person name="Truchon A.R."/>
            <person name="Schepens W."/>
            <person name="Wilhelm S.W."/>
        </authorList>
    </citation>
    <scope>NUCLEOTIDE SEQUENCE [LARGE SCALE GENOMIC DNA]</scope>
    <source>
        <strain evidence="1 2">CCMP1851</strain>
    </source>
</reference>
<protein>
    <recommendedName>
        <fullName evidence="3">Macro domain-containing protein</fullName>
    </recommendedName>
</protein>
<proteinExistence type="predicted"/>
<dbReference type="EMBL" id="JBBJCI010000120">
    <property type="protein sequence ID" value="KAK7248122.1"/>
    <property type="molecule type" value="Genomic_DNA"/>
</dbReference>
<dbReference type="Gene3D" id="3.40.220.10">
    <property type="entry name" value="Leucine Aminopeptidase, subunit E, domain 1"/>
    <property type="match status" value="1"/>
</dbReference>
<organism evidence="1 2">
    <name type="scientific">Aureococcus anophagefferens</name>
    <name type="common">Harmful bloom alga</name>
    <dbReference type="NCBI Taxonomy" id="44056"/>
    <lineage>
        <taxon>Eukaryota</taxon>
        <taxon>Sar</taxon>
        <taxon>Stramenopiles</taxon>
        <taxon>Ochrophyta</taxon>
        <taxon>Pelagophyceae</taxon>
        <taxon>Pelagomonadales</taxon>
        <taxon>Pelagomonadaceae</taxon>
        <taxon>Aureococcus</taxon>
    </lineage>
</organism>
<name>A0ABR1G550_AURAN</name>
<dbReference type="SUPFAM" id="SSF52949">
    <property type="entry name" value="Macro domain-like"/>
    <property type="match status" value="1"/>
</dbReference>
<sequence>MGPCASKPPDPAHDFMKAVVVRNYGVLGKRMAGGGEEAAAPAPDKHTMIVDPCSARFVRTQGCAIADAGGASGAIYEFIGYRDDAGFPADVVNGIEREGDVFYHKYGWPNSKHVIHCVGYDFRTYAKRELGDLALSPEIARDLLAKLYERLLMETAKSGPSTLRLVPVSAGIFAGPLLGDMPAITAEALLDASAACRAACFASSKMVGAKAERDVFADYAAHATVELCVYLERDFARYEAAWKAAVSKRVATDPTRSHK</sequence>
<evidence type="ECO:0008006" key="3">
    <source>
        <dbReference type="Google" id="ProtNLM"/>
    </source>
</evidence>
<keyword evidence="2" id="KW-1185">Reference proteome</keyword>
<accession>A0ABR1G550</accession>
<gene>
    <name evidence="1" type="ORF">SO694_00080137</name>
</gene>
<evidence type="ECO:0000313" key="1">
    <source>
        <dbReference type="EMBL" id="KAK7248122.1"/>
    </source>
</evidence>
<comment type="caution">
    <text evidence="1">The sequence shown here is derived from an EMBL/GenBank/DDBJ whole genome shotgun (WGS) entry which is preliminary data.</text>
</comment>
<evidence type="ECO:0000313" key="2">
    <source>
        <dbReference type="Proteomes" id="UP001363151"/>
    </source>
</evidence>
<dbReference type="InterPro" id="IPR043472">
    <property type="entry name" value="Macro_dom-like"/>
</dbReference>
<dbReference type="Proteomes" id="UP001363151">
    <property type="component" value="Unassembled WGS sequence"/>
</dbReference>